<name>A0A0M1N434_9BACL</name>
<dbReference type="PANTHER" id="PTHR30600">
    <property type="entry name" value="CYTOCHROME C PEROXIDASE-RELATED"/>
    <property type="match status" value="1"/>
</dbReference>
<dbReference type="InterPro" id="IPR009056">
    <property type="entry name" value="Cyt_c-like_dom"/>
</dbReference>
<evidence type="ECO:0000313" key="9">
    <source>
        <dbReference type="EMBL" id="KOR76896.1"/>
    </source>
</evidence>
<keyword evidence="7" id="KW-1133">Transmembrane helix</keyword>
<dbReference type="PANTHER" id="PTHR30600:SF10">
    <property type="entry name" value="BLL6722 PROTEIN"/>
    <property type="match status" value="1"/>
</dbReference>
<keyword evidence="7" id="KW-0812">Transmembrane</keyword>
<evidence type="ECO:0000256" key="6">
    <source>
        <dbReference type="PROSITE-ProRule" id="PRU00433"/>
    </source>
</evidence>
<dbReference type="Proteomes" id="UP000036932">
    <property type="component" value="Unassembled WGS sequence"/>
</dbReference>
<dbReference type="PATRIC" id="fig|1705565.3.peg.848"/>
<gene>
    <name evidence="9" type="ORF">AM231_23495</name>
</gene>
<dbReference type="InterPro" id="IPR051395">
    <property type="entry name" value="Cytochrome_c_Peroxidase/MauG"/>
</dbReference>
<keyword evidence="4" id="KW-0560">Oxidoreductase</keyword>
<evidence type="ECO:0000259" key="8">
    <source>
        <dbReference type="PROSITE" id="PS51007"/>
    </source>
</evidence>
<evidence type="ECO:0000256" key="5">
    <source>
        <dbReference type="ARBA" id="ARBA00023004"/>
    </source>
</evidence>
<evidence type="ECO:0000313" key="10">
    <source>
        <dbReference type="Proteomes" id="UP000036932"/>
    </source>
</evidence>
<dbReference type="GO" id="GO:0004130">
    <property type="term" value="F:cytochrome-c peroxidase activity"/>
    <property type="evidence" value="ECO:0007669"/>
    <property type="project" value="TreeGrafter"/>
</dbReference>
<dbReference type="GO" id="GO:0020037">
    <property type="term" value="F:heme binding"/>
    <property type="evidence" value="ECO:0007669"/>
    <property type="project" value="InterPro"/>
</dbReference>
<feature type="domain" description="Cytochrome c" evidence="8">
    <location>
        <begin position="180"/>
        <end position="283"/>
    </location>
</feature>
<keyword evidence="7" id="KW-0472">Membrane</keyword>
<reference evidence="10" key="1">
    <citation type="submission" date="2015-08" db="EMBL/GenBank/DDBJ databases">
        <title>Genome sequencing project for genomic taxonomy and phylogenomics of Bacillus-like bacteria.</title>
        <authorList>
            <person name="Liu B."/>
            <person name="Wang J."/>
            <person name="Zhu Y."/>
            <person name="Liu G."/>
            <person name="Chen Q."/>
            <person name="Chen Z."/>
            <person name="Lan J."/>
            <person name="Che J."/>
            <person name="Ge C."/>
            <person name="Shi H."/>
            <person name="Pan Z."/>
            <person name="Liu X."/>
        </authorList>
    </citation>
    <scope>NUCLEOTIDE SEQUENCE [LARGE SCALE GENOMIC DNA]</scope>
    <source>
        <strain evidence="10">FJAT-22460</strain>
    </source>
</reference>
<feature type="domain" description="Cytochrome c" evidence="8">
    <location>
        <begin position="449"/>
        <end position="651"/>
    </location>
</feature>
<dbReference type="GO" id="GO:0009055">
    <property type="term" value="F:electron transfer activity"/>
    <property type="evidence" value="ECO:0007669"/>
    <property type="project" value="InterPro"/>
</dbReference>
<keyword evidence="3" id="KW-0732">Signal</keyword>
<evidence type="ECO:0000256" key="7">
    <source>
        <dbReference type="SAM" id="Phobius"/>
    </source>
</evidence>
<organism evidence="9 10">
    <name type="scientific">Paenibacillus solani</name>
    <dbReference type="NCBI Taxonomy" id="1705565"/>
    <lineage>
        <taxon>Bacteria</taxon>
        <taxon>Bacillati</taxon>
        <taxon>Bacillota</taxon>
        <taxon>Bacilli</taxon>
        <taxon>Bacillales</taxon>
        <taxon>Paenibacillaceae</taxon>
        <taxon>Paenibacillus</taxon>
    </lineage>
</organism>
<comment type="caution">
    <text evidence="9">The sequence shown here is derived from an EMBL/GenBank/DDBJ whole genome shotgun (WGS) entry which is preliminary data.</text>
</comment>
<proteinExistence type="predicted"/>
<keyword evidence="10" id="KW-1185">Reference proteome</keyword>
<evidence type="ECO:0000256" key="4">
    <source>
        <dbReference type="ARBA" id="ARBA00023002"/>
    </source>
</evidence>
<dbReference type="EMBL" id="LIUT01000006">
    <property type="protein sequence ID" value="KOR76896.1"/>
    <property type="molecule type" value="Genomic_DNA"/>
</dbReference>
<sequence>MPKLKRLLPLLILISIGVIIWVAAYIVEPEYAYIPPEHKLENTKHTKVREAPFIRKYDVWGKTLTVPGAALQDQHPKLAAANGAVEVTKELLALGRRTLYEESFGNEVFLTDILGIVDGPMKLKNVVKAIAELKGEATTNLRVELDQDVTVGGLSFRKGDKIDTGFDVAKGAYVPIGLTVKYAQGKTRIGISCMACHATVNRETGKVVEGAPNSDLNMGLMLALAPNSAAYFTHTDVTSLVDYIKNEKRTVMNSKGEAEALPDPALLEKAVDDNLVKWAPGNFDTTVDLVSDVSQIPDMFTKGGHPYSWSGFALAGPFKGLSTFSNNVHAQNTDTLSQTEVSDRLWGIDKEIYVGTILQNAASHKFRYNPSSGLKPTDFFNQLDPNPGTPGVNEVIKIPNYPKVSAIAPNGLYISSPGFKAGEQVNAMSAYQNTVRPPETDAAETSDPKTIKLGAAVFKKAQCITCHAGDFFTNNRIMRVAEIGTEPARAAAFSRTENAFGKTEFYPPDTPVPLPPDAKAVEVPLDDIDPDQITLGFGHKQSGGGYKVKGLTGLRWSAPYLHDGGVAVGPKLSQIGVTETLMKGIQPDPYNSLKAMIDRKLRSQVIEANRKDARLRDTHVTGQGHAHWVDEGSGFTQEQQDALVKYLLQLNMK</sequence>
<evidence type="ECO:0000256" key="1">
    <source>
        <dbReference type="ARBA" id="ARBA00022617"/>
    </source>
</evidence>
<dbReference type="InterPro" id="IPR036909">
    <property type="entry name" value="Cyt_c-like_dom_sf"/>
</dbReference>
<dbReference type="SUPFAM" id="SSF46626">
    <property type="entry name" value="Cytochrome c"/>
    <property type="match status" value="1"/>
</dbReference>
<dbReference type="PROSITE" id="PS51007">
    <property type="entry name" value="CYTC"/>
    <property type="match status" value="2"/>
</dbReference>
<evidence type="ECO:0000256" key="2">
    <source>
        <dbReference type="ARBA" id="ARBA00022723"/>
    </source>
</evidence>
<feature type="transmembrane region" description="Helical" evidence="7">
    <location>
        <begin position="7"/>
        <end position="27"/>
    </location>
</feature>
<protein>
    <submittedName>
        <fullName evidence="9">Electron transport protein</fullName>
    </submittedName>
</protein>
<keyword evidence="1 6" id="KW-0349">Heme</keyword>
<keyword evidence="2 6" id="KW-0479">Metal-binding</keyword>
<dbReference type="OrthoDB" id="9772811at2"/>
<dbReference type="Gene3D" id="1.10.760.10">
    <property type="entry name" value="Cytochrome c-like domain"/>
    <property type="match status" value="1"/>
</dbReference>
<evidence type="ECO:0000256" key="3">
    <source>
        <dbReference type="ARBA" id="ARBA00022729"/>
    </source>
</evidence>
<keyword evidence="5 6" id="KW-0408">Iron</keyword>
<dbReference type="AlphaFoldDB" id="A0A0M1N434"/>
<accession>A0A0M1N434</accession>
<dbReference type="GO" id="GO:0046872">
    <property type="term" value="F:metal ion binding"/>
    <property type="evidence" value="ECO:0007669"/>
    <property type="project" value="UniProtKB-KW"/>
</dbReference>
<dbReference type="RefSeq" id="WP_054404746.1">
    <property type="nucleotide sequence ID" value="NZ_LIUT01000006.1"/>
</dbReference>